<accession>A0A977KB71</accession>
<sequence length="218" mass="24340">MGAVKMAAAIRSIRLGIPVFDVRVGNVTLGSLELLVGDPDSHVHLFLYIIAKSWSERGERIAFVIDKGNAEYHRQIAESMGIAVRSLEEGNLWKYEEVDNSADAFAKIAEMITAYPLILVDSTAWLDAEVELIYRTLNMLSASNVILVMAVIKDRGIPASIATLEALAELVIRFETYWAGLRVERIIKLSKSRTPRNPFAAYYSITKDGINIEELKRL</sequence>
<dbReference type="AlphaFoldDB" id="A0A977KB71"/>
<dbReference type="InterPro" id="IPR027417">
    <property type="entry name" value="P-loop_NTPase"/>
</dbReference>
<dbReference type="Gene3D" id="3.40.50.300">
    <property type="entry name" value="P-loop containing nucleotide triphosphate hydrolases"/>
    <property type="match status" value="1"/>
</dbReference>
<name>A0A977KB71_9CREN</name>
<protein>
    <submittedName>
        <fullName evidence="1">Uncharacterized protein</fullName>
    </submittedName>
</protein>
<dbReference type="SUPFAM" id="SSF52540">
    <property type="entry name" value="P-loop containing nucleoside triphosphate hydrolases"/>
    <property type="match status" value="1"/>
</dbReference>
<evidence type="ECO:0000313" key="2">
    <source>
        <dbReference type="Proteomes" id="UP001063698"/>
    </source>
</evidence>
<dbReference type="Proteomes" id="UP001063698">
    <property type="component" value="Chromosome"/>
</dbReference>
<evidence type="ECO:0000313" key="1">
    <source>
        <dbReference type="EMBL" id="UXD22420.1"/>
    </source>
</evidence>
<keyword evidence="2" id="KW-1185">Reference proteome</keyword>
<dbReference type="KEGG" id="ipc:IPA_04575"/>
<reference evidence="1" key="1">
    <citation type="submission" date="2013-11" db="EMBL/GenBank/DDBJ databases">
        <title>Comparative genomics of Ignicoccus.</title>
        <authorList>
            <person name="Podar M."/>
        </authorList>
    </citation>
    <scope>NUCLEOTIDE SEQUENCE</scope>
    <source>
        <strain evidence="1">DSM 13166</strain>
    </source>
</reference>
<organism evidence="1 2">
    <name type="scientific">Ignicoccus pacificus DSM 13166</name>
    <dbReference type="NCBI Taxonomy" id="940294"/>
    <lineage>
        <taxon>Archaea</taxon>
        <taxon>Thermoproteota</taxon>
        <taxon>Thermoprotei</taxon>
        <taxon>Desulfurococcales</taxon>
        <taxon>Desulfurococcaceae</taxon>
        <taxon>Ignicoccus</taxon>
    </lineage>
</organism>
<gene>
    <name evidence="1" type="ORF">IPA_04575</name>
</gene>
<dbReference type="EMBL" id="CP006868">
    <property type="protein sequence ID" value="UXD22420.1"/>
    <property type="molecule type" value="Genomic_DNA"/>
</dbReference>
<proteinExistence type="predicted"/>